<sequence>MHPLHDIDALLLLALALASKRRPAELVEAIAAVDLLQGAIPSEAKLAESFERLATNGLVCAEEGRFTLSAASQAIVTGLPKKADTAERIFEVRQRLAAHVAQGEQGAAVPTVEQLNAAILAHRASGQGAGQNLLMPKPKTVETERKRAGHWRKPASAARRRKG</sequence>
<dbReference type="Proteomes" id="UP000652074">
    <property type="component" value="Unassembled WGS sequence"/>
</dbReference>
<feature type="region of interest" description="Disordered" evidence="1">
    <location>
        <begin position="129"/>
        <end position="163"/>
    </location>
</feature>
<accession>A0ABX1MU86</accession>
<keyword evidence="3" id="KW-1185">Reference proteome</keyword>
<evidence type="ECO:0000313" key="3">
    <source>
        <dbReference type="Proteomes" id="UP000652074"/>
    </source>
</evidence>
<dbReference type="RefSeq" id="WP_169208861.1">
    <property type="nucleotide sequence ID" value="NZ_WTVR01000095.1"/>
</dbReference>
<organism evidence="2 3">
    <name type="scientific">Aromatoleum petrolei</name>
    <dbReference type="NCBI Taxonomy" id="76116"/>
    <lineage>
        <taxon>Bacteria</taxon>
        <taxon>Pseudomonadati</taxon>
        <taxon>Pseudomonadota</taxon>
        <taxon>Betaproteobacteria</taxon>
        <taxon>Rhodocyclales</taxon>
        <taxon>Rhodocyclaceae</taxon>
        <taxon>Aromatoleum</taxon>
    </lineage>
</organism>
<evidence type="ECO:0000256" key="1">
    <source>
        <dbReference type="SAM" id="MobiDB-lite"/>
    </source>
</evidence>
<reference evidence="2 3" key="1">
    <citation type="submission" date="2019-12" db="EMBL/GenBank/DDBJ databases">
        <title>Comparative genomics gives insights into the taxonomy of the Azoarcus-Aromatoleum group and reveals separate origins of nif in the plant-associated Azoarcus and non-plant-associated Aromatoleum sub-groups.</title>
        <authorList>
            <person name="Lafos M."/>
            <person name="Maluk M."/>
            <person name="Batista M."/>
            <person name="Junghare M."/>
            <person name="Carmona M."/>
            <person name="Faoro H."/>
            <person name="Cruz L.M."/>
            <person name="Battistoni F."/>
            <person name="De Souza E."/>
            <person name="Pedrosa F."/>
            <person name="Chen W.-M."/>
            <person name="Poole P.S."/>
            <person name="Dixon R.A."/>
            <person name="James E.K."/>
        </authorList>
    </citation>
    <scope>NUCLEOTIDE SEQUENCE [LARGE SCALE GENOMIC DNA]</scope>
    <source>
        <strain evidence="2 3">ToN1</strain>
    </source>
</reference>
<name>A0ABX1MU86_9RHOO</name>
<evidence type="ECO:0000313" key="2">
    <source>
        <dbReference type="EMBL" id="NMF91552.1"/>
    </source>
</evidence>
<dbReference type="EMBL" id="WTVR01000095">
    <property type="protein sequence ID" value="NMF91552.1"/>
    <property type="molecule type" value="Genomic_DNA"/>
</dbReference>
<feature type="compositionally biased region" description="Basic residues" evidence="1">
    <location>
        <begin position="147"/>
        <end position="163"/>
    </location>
</feature>
<protein>
    <submittedName>
        <fullName evidence="2">Uncharacterized protein</fullName>
    </submittedName>
</protein>
<gene>
    <name evidence="2" type="ORF">GPA26_24125</name>
</gene>
<comment type="caution">
    <text evidence="2">The sequence shown here is derived from an EMBL/GenBank/DDBJ whole genome shotgun (WGS) entry which is preliminary data.</text>
</comment>
<proteinExistence type="predicted"/>